<reference evidence="2 3" key="1">
    <citation type="journal article" date="2015" name="Genome Announc.">
        <title>Complete Genome Sequences for Two Strains of a Novel Fastidious, Partially Acid-Fast, Gram-Positive Corynebacterineae Bacterium, Derived from Human Clinical Samples.</title>
        <authorList>
            <person name="Nicholson A.C."/>
            <person name="Bell M."/>
            <person name="Humrighouse B.W."/>
            <person name="McQuiston J.R."/>
        </authorList>
    </citation>
    <scope>NUCLEOTIDE SEQUENCE [LARGE SCALE GENOMIC DNA]</scope>
    <source>
        <strain evidence="2 3">X1698</strain>
    </source>
</reference>
<evidence type="ECO:0000256" key="1">
    <source>
        <dbReference type="SAM" id="SignalP"/>
    </source>
</evidence>
<accession>A0A0M4LZ76</accession>
<dbReference type="Pfam" id="PF00756">
    <property type="entry name" value="Esterase"/>
    <property type="match status" value="1"/>
</dbReference>
<dbReference type="EMBL" id="CP012390">
    <property type="protein sequence ID" value="ALE18969.1"/>
    <property type="molecule type" value="Genomic_DNA"/>
</dbReference>
<name>A0A0M4LZ76_9ACTN</name>
<dbReference type="InterPro" id="IPR029058">
    <property type="entry name" value="AB_hydrolase_fold"/>
</dbReference>
<dbReference type="GO" id="GO:0016747">
    <property type="term" value="F:acyltransferase activity, transferring groups other than amino-acyl groups"/>
    <property type="evidence" value="ECO:0007669"/>
    <property type="project" value="TreeGrafter"/>
</dbReference>
<feature type="signal peptide" evidence="1">
    <location>
        <begin position="1"/>
        <end position="33"/>
    </location>
</feature>
<dbReference type="PANTHER" id="PTHR48098">
    <property type="entry name" value="ENTEROCHELIN ESTERASE-RELATED"/>
    <property type="match status" value="1"/>
</dbReference>
<dbReference type="InterPro" id="IPR050583">
    <property type="entry name" value="Mycobacterial_A85_antigen"/>
</dbReference>
<proteinExistence type="predicted"/>
<dbReference type="PANTHER" id="PTHR48098:SF1">
    <property type="entry name" value="DIACYLGLYCEROL ACYLTRANSFERASE_MYCOLYLTRANSFERASE AG85A"/>
    <property type="match status" value="1"/>
</dbReference>
<keyword evidence="1" id="KW-0732">Signal</keyword>
<protein>
    <submittedName>
        <fullName evidence="2">Uncharacterized protein</fullName>
    </submittedName>
</protein>
<dbReference type="AlphaFoldDB" id="A0A0M4LZ76"/>
<evidence type="ECO:0000313" key="3">
    <source>
        <dbReference type="Proteomes" id="UP000068137"/>
    </source>
</evidence>
<dbReference type="Gene3D" id="3.40.50.1820">
    <property type="entry name" value="alpha/beta hydrolase"/>
    <property type="match status" value="1"/>
</dbReference>
<dbReference type="InterPro" id="IPR000801">
    <property type="entry name" value="Esterase-like"/>
</dbReference>
<organism evidence="2 3">
    <name type="scientific">Lawsonella clevelandensis</name>
    <dbReference type="NCBI Taxonomy" id="1528099"/>
    <lineage>
        <taxon>Bacteria</taxon>
        <taxon>Bacillati</taxon>
        <taxon>Actinomycetota</taxon>
        <taxon>Actinomycetes</taxon>
        <taxon>Mycobacteriales</taxon>
        <taxon>Lawsonellaceae</taxon>
        <taxon>Lawsonella</taxon>
    </lineage>
</organism>
<dbReference type="STRING" id="1528099.AL705_04165"/>
<gene>
    <name evidence="2" type="ORF">AL705_04165</name>
</gene>
<evidence type="ECO:0000313" key="2">
    <source>
        <dbReference type="EMBL" id="ALE18969.1"/>
    </source>
</evidence>
<dbReference type="SUPFAM" id="SSF53474">
    <property type="entry name" value="alpha/beta-Hydrolases"/>
    <property type="match status" value="1"/>
</dbReference>
<sequence>MSARNRSMTVNKRNKWVASTGATLLAISLVAGMGVDLPTANADNRASLRRDNSANRRCEWDPVKHWVQQCEVWSNAMHRKIRVQIQPAKYGGNHALFLLDGMRARNDWNGWSRDGGAPRIFVNSNVTLVMPVGGETSFYTNWKRKSSTNGQKYTYKWETFLTKELPGYLNRRFGVAYSGNAIGGLSMSGSAAFTLAIYHKPYFKQALSFSGYMNVSDPIMQQALQYAANDAGKYNLQDMWGPYSDPTWRRNDPYVNAAKLRGLKLFMSSATGLPGRYDNPRNGQEAFNTSVGFLLEGVARQQHILMKNQLEQLGIPCRHIFMANGIHNWGYWRDQLRMAYPYVKAVIG</sequence>
<dbReference type="KEGG" id="cbq:AL705_04165"/>
<dbReference type="Proteomes" id="UP000068137">
    <property type="component" value="Chromosome"/>
</dbReference>
<feature type="chain" id="PRO_5039537922" evidence="1">
    <location>
        <begin position="34"/>
        <end position="348"/>
    </location>
</feature>